<name>A0A2P2PHE9_RHIMU</name>
<reference evidence="1" key="1">
    <citation type="submission" date="2018-02" db="EMBL/GenBank/DDBJ databases">
        <title>Rhizophora mucronata_Transcriptome.</title>
        <authorList>
            <person name="Meera S.P."/>
            <person name="Sreeshan A."/>
            <person name="Augustine A."/>
        </authorList>
    </citation>
    <scope>NUCLEOTIDE SEQUENCE</scope>
    <source>
        <tissue evidence="1">Leaf</tissue>
    </source>
</reference>
<protein>
    <submittedName>
        <fullName evidence="1">Uncharacterized protein</fullName>
    </submittedName>
</protein>
<sequence>MSICSPTFFEDNIPFPLVVICLYSCNIWHININSF</sequence>
<evidence type="ECO:0000313" key="1">
    <source>
        <dbReference type="EMBL" id="MBX54145.1"/>
    </source>
</evidence>
<dbReference type="EMBL" id="GGEC01073661">
    <property type="protein sequence ID" value="MBX54145.1"/>
    <property type="molecule type" value="Transcribed_RNA"/>
</dbReference>
<accession>A0A2P2PHE9</accession>
<proteinExistence type="predicted"/>
<dbReference type="AlphaFoldDB" id="A0A2P2PHE9"/>
<organism evidence="1">
    <name type="scientific">Rhizophora mucronata</name>
    <name type="common">Asiatic mangrove</name>
    <dbReference type="NCBI Taxonomy" id="61149"/>
    <lineage>
        <taxon>Eukaryota</taxon>
        <taxon>Viridiplantae</taxon>
        <taxon>Streptophyta</taxon>
        <taxon>Embryophyta</taxon>
        <taxon>Tracheophyta</taxon>
        <taxon>Spermatophyta</taxon>
        <taxon>Magnoliopsida</taxon>
        <taxon>eudicotyledons</taxon>
        <taxon>Gunneridae</taxon>
        <taxon>Pentapetalae</taxon>
        <taxon>rosids</taxon>
        <taxon>fabids</taxon>
        <taxon>Malpighiales</taxon>
        <taxon>Rhizophoraceae</taxon>
        <taxon>Rhizophora</taxon>
    </lineage>
</organism>